<dbReference type="EMBL" id="BCMI01000004">
    <property type="protein sequence ID" value="GAX05356.1"/>
    <property type="molecule type" value="Genomic_DNA"/>
</dbReference>
<dbReference type="PANTHER" id="PTHR33360">
    <property type="entry name" value="TRANSPOSASE FOR INSERTION SEQUENCE ELEMENT IS200"/>
    <property type="match status" value="1"/>
</dbReference>
<evidence type="ECO:0000313" key="3">
    <source>
        <dbReference type="Proteomes" id="UP000198414"/>
    </source>
</evidence>
<dbReference type="Pfam" id="PF01797">
    <property type="entry name" value="Y1_Tnp"/>
    <property type="match status" value="1"/>
</dbReference>
<organism evidence="2 3">
    <name type="scientific">Secundilactobacillus pentosiphilus</name>
    <dbReference type="NCBI Taxonomy" id="1714682"/>
    <lineage>
        <taxon>Bacteria</taxon>
        <taxon>Bacillati</taxon>
        <taxon>Bacillota</taxon>
        <taxon>Bacilli</taxon>
        <taxon>Lactobacillales</taxon>
        <taxon>Lactobacillaceae</taxon>
        <taxon>Secundilactobacillus</taxon>
    </lineage>
</organism>
<sequence>MEVLPDHIQMVISFLPELAPSSIVKAFKGGSAKQWFIQFPETKQLLWNGYLWSPIFFMSTLSHVSKEVVSQYIASQLDQYNGTVQGADSSRH</sequence>
<accession>A0A1Z5IUK2</accession>
<dbReference type="GO" id="GO:0003677">
    <property type="term" value="F:DNA binding"/>
    <property type="evidence" value="ECO:0007669"/>
    <property type="project" value="InterPro"/>
</dbReference>
<dbReference type="GO" id="GO:0006313">
    <property type="term" value="P:DNA transposition"/>
    <property type="evidence" value="ECO:0007669"/>
    <property type="project" value="InterPro"/>
</dbReference>
<dbReference type="Gene3D" id="3.30.70.1290">
    <property type="entry name" value="Transposase IS200-like"/>
    <property type="match status" value="1"/>
</dbReference>
<dbReference type="PANTHER" id="PTHR33360:SF2">
    <property type="entry name" value="TRANSPOSASE FOR INSERTION SEQUENCE ELEMENT IS200"/>
    <property type="match status" value="1"/>
</dbReference>
<feature type="domain" description="Transposase IS200-like" evidence="1">
    <location>
        <begin position="1"/>
        <end position="76"/>
    </location>
</feature>
<dbReference type="InterPro" id="IPR036515">
    <property type="entry name" value="Transposase_17_sf"/>
</dbReference>
<dbReference type="GO" id="GO:0004803">
    <property type="term" value="F:transposase activity"/>
    <property type="evidence" value="ECO:0007669"/>
    <property type="project" value="InterPro"/>
</dbReference>
<evidence type="ECO:0000313" key="2">
    <source>
        <dbReference type="EMBL" id="GAX05356.1"/>
    </source>
</evidence>
<proteinExistence type="predicted"/>
<comment type="caution">
    <text evidence="2">The sequence shown here is derived from an EMBL/GenBank/DDBJ whole genome shotgun (WGS) entry which is preliminary data.</text>
</comment>
<evidence type="ECO:0000259" key="1">
    <source>
        <dbReference type="Pfam" id="PF01797"/>
    </source>
</evidence>
<dbReference type="InterPro" id="IPR002686">
    <property type="entry name" value="Transposase_17"/>
</dbReference>
<dbReference type="NCBIfam" id="NF033573">
    <property type="entry name" value="transpos_IS200"/>
    <property type="match status" value="1"/>
</dbReference>
<dbReference type="AlphaFoldDB" id="A0A1Z5IUK2"/>
<dbReference type="Proteomes" id="UP000198414">
    <property type="component" value="Unassembled WGS sequence"/>
</dbReference>
<protein>
    <submittedName>
        <fullName evidence="2">Transposase</fullName>
    </submittedName>
</protein>
<name>A0A1Z5IUK2_9LACO</name>
<dbReference type="SUPFAM" id="SSF143422">
    <property type="entry name" value="Transposase IS200-like"/>
    <property type="match status" value="1"/>
</dbReference>
<reference evidence="2 3" key="1">
    <citation type="submission" date="2015-11" db="EMBL/GenBank/DDBJ databases">
        <title>Draft genome sequences of new species of the genus Lactobacillus isolated from orchardgrass silage.</title>
        <authorList>
            <person name="Tohno M."/>
            <person name="Tanizawa Y."/>
            <person name="Arita M."/>
        </authorList>
    </citation>
    <scope>NUCLEOTIDE SEQUENCE [LARGE SCALE GENOMIC DNA]</scope>
    <source>
        <strain evidence="2 3">IWT25</strain>
    </source>
</reference>
<gene>
    <name evidence="2" type="ORF">IWT25_00660</name>
</gene>